<dbReference type="AlphaFoldDB" id="A0A2T7BCV4"/>
<dbReference type="EMBL" id="QCYK01000003">
    <property type="protein sequence ID" value="PUZ22907.1"/>
    <property type="molecule type" value="Genomic_DNA"/>
</dbReference>
<evidence type="ECO:0000313" key="1">
    <source>
        <dbReference type="EMBL" id="PUZ22907.1"/>
    </source>
</evidence>
<keyword evidence="2" id="KW-1185">Reference proteome</keyword>
<sequence length="74" mass="8723">MNNGIITLDFDLKICYYFNQHSNMIRAIAVSDNQDATLAALERFKDENRAGGFEWNEAMENRFKHVARRYFSEN</sequence>
<name>A0A2T7BCV4_9BACT</name>
<protein>
    <submittedName>
        <fullName evidence="1">Uncharacterized protein</fullName>
    </submittedName>
</protein>
<dbReference type="OrthoDB" id="675964at2"/>
<comment type="caution">
    <text evidence="1">The sequence shown here is derived from an EMBL/GenBank/DDBJ whole genome shotgun (WGS) entry which is preliminary data.</text>
</comment>
<gene>
    <name evidence="1" type="ORF">DCC81_21045</name>
</gene>
<dbReference type="RefSeq" id="WP_108688651.1">
    <property type="nucleotide sequence ID" value="NZ_QCYK01000003.1"/>
</dbReference>
<organism evidence="1 2">
    <name type="scientific">Chitinophaga parva</name>
    <dbReference type="NCBI Taxonomy" id="2169414"/>
    <lineage>
        <taxon>Bacteria</taxon>
        <taxon>Pseudomonadati</taxon>
        <taxon>Bacteroidota</taxon>
        <taxon>Chitinophagia</taxon>
        <taxon>Chitinophagales</taxon>
        <taxon>Chitinophagaceae</taxon>
        <taxon>Chitinophaga</taxon>
    </lineage>
</organism>
<proteinExistence type="predicted"/>
<dbReference type="Proteomes" id="UP000244450">
    <property type="component" value="Unassembled WGS sequence"/>
</dbReference>
<accession>A0A2T7BCV4</accession>
<reference evidence="1 2" key="1">
    <citation type="submission" date="2018-04" db="EMBL/GenBank/DDBJ databases">
        <title>Chitinophaga fuyangensis sp. nov., isolated from soil in a chemical factory.</title>
        <authorList>
            <person name="Chen K."/>
        </authorList>
    </citation>
    <scope>NUCLEOTIDE SEQUENCE [LARGE SCALE GENOMIC DNA]</scope>
    <source>
        <strain evidence="1 2">LY-1</strain>
    </source>
</reference>
<evidence type="ECO:0000313" key="2">
    <source>
        <dbReference type="Proteomes" id="UP000244450"/>
    </source>
</evidence>